<evidence type="ECO:0000313" key="1">
    <source>
        <dbReference type="EMBL" id="MBK7422510.1"/>
    </source>
</evidence>
<dbReference type="EMBL" id="JADJNC010000007">
    <property type="protein sequence ID" value="MBK7422510.1"/>
    <property type="molecule type" value="Genomic_DNA"/>
</dbReference>
<sequence length="77" mass="8583">MQTVRRTVFRKLQAQGIRALGSQNVFAVLTDELPDIEKEIAAAQVDFDSEMATLDSQYDNIFEAHVAANAEAETIIR</sequence>
<dbReference type="Pfam" id="PF11348">
    <property type="entry name" value="DUF3150"/>
    <property type="match status" value="1"/>
</dbReference>
<dbReference type="AlphaFoldDB" id="A0A9D7IC27"/>
<dbReference type="InterPro" id="IPR021496">
    <property type="entry name" value="DUF3150"/>
</dbReference>
<name>A0A9D7IC27_9RHOO</name>
<comment type="caution">
    <text evidence="1">The sequence shown here is derived from an EMBL/GenBank/DDBJ whole genome shotgun (WGS) entry which is preliminary data.</text>
</comment>
<protein>
    <submittedName>
        <fullName evidence="1">Uncharacterized protein</fullName>
    </submittedName>
</protein>
<reference evidence="1" key="1">
    <citation type="submission" date="2020-10" db="EMBL/GenBank/DDBJ databases">
        <title>Connecting structure to function with the recovery of over 1000 high-quality activated sludge metagenome-assembled genomes encoding full-length rRNA genes using long-read sequencing.</title>
        <authorList>
            <person name="Singleton C.M."/>
            <person name="Petriglieri F."/>
            <person name="Kristensen J.M."/>
            <person name="Kirkegaard R.H."/>
            <person name="Michaelsen T.Y."/>
            <person name="Andersen M.H."/>
            <person name="Karst S.M."/>
            <person name="Dueholm M.S."/>
            <person name="Nielsen P.H."/>
            <person name="Albertsen M."/>
        </authorList>
    </citation>
    <scope>NUCLEOTIDE SEQUENCE</scope>
    <source>
        <strain evidence="1">EsbW_18-Q3-R4-48_MAXAC.044</strain>
    </source>
</reference>
<gene>
    <name evidence="1" type="ORF">IPJ48_05100</name>
</gene>
<evidence type="ECO:0000313" key="2">
    <source>
        <dbReference type="Proteomes" id="UP000886602"/>
    </source>
</evidence>
<dbReference type="Proteomes" id="UP000886602">
    <property type="component" value="Unassembled WGS sequence"/>
</dbReference>
<organism evidence="1 2">
    <name type="scientific">Candidatus Propionivibrio dominans</name>
    <dbReference type="NCBI Taxonomy" id="2954373"/>
    <lineage>
        <taxon>Bacteria</taxon>
        <taxon>Pseudomonadati</taxon>
        <taxon>Pseudomonadota</taxon>
        <taxon>Betaproteobacteria</taxon>
        <taxon>Rhodocyclales</taxon>
        <taxon>Rhodocyclaceae</taxon>
        <taxon>Propionivibrio</taxon>
    </lineage>
</organism>
<accession>A0A9D7IC27</accession>
<proteinExistence type="predicted"/>